<dbReference type="InterPro" id="IPR052027">
    <property type="entry name" value="PspC"/>
</dbReference>
<comment type="subcellular location">
    <subcellularLocation>
        <location evidence="1">Cell membrane</location>
        <topology evidence="1">Single-pass membrane protein</topology>
    </subcellularLocation>
</comment>
<feature type="domain" description="Phage shock protein PspC N-terminal" evidence="7">
    <location>
        <begin position="5"/>
        <end position="61"/>
    </location>
</feature>
<evidence type="ECO:0000256" key="5">
    <source>
        <dbReference type="ARBA" id="ARBA00023136"/>
    </source>
</evidence>
<evidence type="ECO:0000313" key="8">
    <source>
        <dbReference type="EMBL" id="PIP31351.1"/>
    </source>
</evidence>
<dbReference type="InterPro" id="IPR007168">
    <property type="entry name" value="Phageshock_PspC_N"/>
</dbReference>
<keyword evidence="5 6" id="KW-0472">Membrane</keyword>
<gene>
    <name evidence="8" type="ORF">COX24_04040</name>
</gene>
<keyword evidence="2" id="KW-1003">Cell membrane</keyword>
<protein>
    <recommendedName>
        <fullName evidence="7">Phage shock protein PspC N-terminal domain-containing protein</fullName>
    </recommendedName>
</protein>
<dbReference type="Proteomes" id="UP000230447">
    <property type="component" value="Unassembled WGS sequence"/>
</dbReference>
<evidence type="ECO:0000259" key="7">
    <source>
        <dbReference type="Pfam" id="PF04024"/>
    </source>
</evidence>
<dbReference type="Pfam" id="PF04024">
    <property type="entry name" value="PspC"/>
    <property type="match status" value="1"/>
</dbReference>
<keyword evidence="3 6" id="KW-0812">Transmembrane</keyword>
<dbReference type="PANTHER" id="PTHR33885:SF3">
    <property type="entry name" value="PHAGE SHOCK PROTEIN C"/>
    <property type="match status" value="1"/>
</dbReference>
<organism evidence="8 9">
    <name type="scientific">bacterium (Candidatus Gribaldobacteria) CG23_combo_of_CG06-09_8_20_14_all_37_87_8</name>
    <dbReference type="NCBI Taxonomy" id="2014278"/>
    <lineage>
        <taxon>Bacteria</taxon>
        <taxon>Candidatus Gribaldobacteria</taxon>
    </lineage>
</organism>
<dbReference type="GO" id="GO:0005886">
    <property type="term" value="C:plasma membrane"/>
    <property type="evidence" value="ECO:0007669"/>
    <property type="project" value="UniProtKB-SubCell"/>
</dbReference>
<name>A0A2G9ZE20_9BACT</name>
<feature type="transmembrane region" description="Helical" evidence="6">
    <location>
        <begin position="134"/>
        <end position="151"/>
    </location>
</feature>
<evidence type="ECO:0000256" key="4">
    <source>
        <dbReference type="ARBA" id="ARBA00022989"/>
    </source>
</evidence>
<dbReference type="PANTHER" id="PTHR33885">
    <property type="entry name" value="PHAGE SHOCK PROTEIN C"/>
    <property type="match status" value="1"/>
</dbReference>
<reference evidence="8 9" key="1">
    <citation type="submission" date="2017-09" db="EMBL/GenBank/DDBJ databases">
        <title>Depth-based differentiation of microbial function through sediment-hosted aquifers and enrichment of novel symbionts in the deep terrestrial subsurface.</title>
        <authorList>
            <person name="Probst A.J."/>
            <person name="Ladd B."/>
            <person name="Jarett J.K."/>
            <person name="Geller-Mcgrath D.E."/>
            <person name="Sieber C.M."/>
            <person name="Emerson J.B."/>
            <person name="Anantharaman K."/>
            <person name="Thomas B.C."/>
            <person name="Malmstrom R."/>
            <person name="Stieglmeier M."/>
            <person name="Klingl A."/>
            <person name="Woyke T."/>
            <person name="Ryan C.M."/>
            <person name="Banfield J.F."/>
        </authorList>
    </citation>
    <scope>NUCLEOTIDE SEQUENCE [LARGE SCALE GENOMIC DNA]</scope>
    <source>
        <strain evidence="8">CG23_combo_of_CG06-09_8_20_14_all_37_87_8</strain>
    </source>
</reference>
<evidence type="ECO:0000256" key="6">
    <source>
        <dbReference type="SAM" id="Phobius"/>
    </source>
</evidence>
<accession>A0A2G9ZE20</accession>
<feature type="transmembrane region" description="Helical" evidence="6">
    <location>
        <begin position="36"/>
        <end position="59"/>
    </location>
</feature>
<evidence type="ECO:0000256" key="1">
    <source>
        <dbReference type="ARBA" id="ARBA00004162"/>
    </source>
</evidence>
<dbReference type="AlphaFoldDB" id="A0A2G9ZE20"/>
<sequence>MTETKKLYRQDEGKVIAGVATGIAQYFNLDPIVVRVLFVLFTFFQGAGILLYIILAVLVPKYSEKAILPEEVLKEKAEKAEEITHKATEKAKHISQKIKEKKWLSDSRRILGVICVLGGVGIILNKYFFEWFKWDMLWTATLVVVGFYLVITETKEKSAK</sequence>
<proteinExistence type="predicted"/>
<feature type="transmembrane region" description="Helical" evidence="6">
    <location>
        <begin position="110"/>
        <end position="128"/>
    </location>
</feature>
<comment type="caution">
    <text evidence="8">The sequence shown here is derived from an EMBL/GenBank/DDBJ whole genome shotgun (WGS) entry which is preliminary data.</text>
</comment>
<evidence type="ECO:0000256" key="3">
    <source>
        <dbReference type="ARBA" id="ARBA00022692"/>
    </source>
</evidence>
<evidence type="ECO:0000313" key="9">
    <source>
        <dbReference type="Proteomes" id="UP000230447"/>
    </source>
</evidence>
<evidence type="ECO:0000256" key="2">
    <source>
        <dbReference type="ARBA" id="ARBA00022475"/>
    </source>
</evidence>
<dbReference type="EMBL" id="PCSB01000086">
    <property type="protein sequence ID" value="PIP31351.1"/>
    <property type="molecule type" value="Genomic_DNA"/>
</dbReference>
<keyword evidence="4 6" id="KW-1133">Transmembrane helix</keyword>